<dbReference type="PANTHER" id="PTHR42976">
    <property type="entry name" value="BIFUNCTIONAL CHITINASE/LYSOZYME-RELATED"/>
    <property type="match status" value="1"/>
</dbReference>
<evidence type="ECO:0008006" key="3">
    <source>
        <dbReference type="Google" id="ProtNLM"/>
    </source>
</evidence>
<dbReference type="OrthoDB" id="3012298at2759"/>
<dbReference type="InterPro" id="IPR052750">
    <property type="entry name" value="GH18_Chitinase"/>
</dbReference>
<keyword evidence="2" id="KW-1185">Reference proteome</keyword>
<dbReference type="SUPFAM" id="SSF51445">
    <property type="entry name" value="(Trans)glycosidases"/>
    <property type="match status" value="1"/>
</dbReference>
<evidence type="ECO:0000313" key="2">
    <source>
        <dbReference type="Proteomes" id="UP000695562"/>
    </source>
</evidence>
<dbReference type="Proteomes" id="UP000695562">
    <property type="component" value="Unassembled WGS sequence"/>
</dbReference>
<dbReference type="Gene3D" id="3.20.20.80">
    <property type="entry name" value="Glycosidases"/>
    <property type="match status" value="1"/>
</dbReference>
<dbReference type="EMBL" id="AJWJ01000329">
    <property type="protein sequence ID" value="KAF2071894.1"/>
    <property type="molecule type" value="Genomic_DNA"/>
</dbReference>
<dbReference type="PANTHER" id="PTHR42976:SF1">
    <property type="entry name" value="GH18 DOMAIN-CONTAINING PROTEIN-RELATED"/>
    <property type="match status" value="1"/>
</dbReference>
<dbReference type="CDD" id="cd06543">
    <property type="entry name" value="GH18_PF-ChiA-like"/>
    <property type="match status" value="1"/>
</dbReference>
<comment type="caution">
    <text evidence="1">The sequence shown here is derived from an EMBL/GenBank/DDBJ whole genome shotgun (WGS) entry which is preliminary data.</text>
</comment>
<dbReference type="AlphaFoldDB" id="A0A8J4V5G5"/>
<name>A0A8J4V5G5_9MYCE</name>
<evidence type="ECO:0000313" key="1">
    <source>
        <dbReference type="EMBL" id="KAF2071894.1"/>
    </source>
</evidence>
<proteinExistence type="predicted"/>
<reference evidence="1" key="1">
    <citation type="submission" date="2020-01" db="EMBL/GenBank/DDBJ databases">
        <title>Development of genomics and gene disruption for Polysphondylium violaceum indicates a role for the polyketide synthase stlB in stalk morphogenesis.</title>
        <authorList>
            <person name="Narita B."/>
            <person name="Kawabe Y."/>
            <person name="Kin K."/>
            <person name="Saito T."/>
            <person name="Gibbs R."/>
            <person name="Kuspa A."/>
            <person name="Muzny D."/>
            <person name="Queller D."/>
            <person name="Richards S."/>
            <person name="Strassman J."/>
            <person name="Sucgang R."/>
            <person name="Worley K."/>
            <person name="Schaap P."/>
        </authorList>
    </citation>
    <scope>NUCLEOTIDE SEQUENCE</scope>
    <source>
        <strain evidence="1">QSvi11</strain>
    </source>
</reference>
<sequence>MSGGPLCMPFIDVTVNAEWSDWQNYPEGRPNPIYSQQVIDYNLDGLILGFITLSTSNTACWASQPTMHLDWALPLAEDIQKLNKKVIVSFGGASNSDISTKFSVDDLVHTYNQTITMYNAYGLDFDLENGLYNIDNICEALVKVVASNPSIRISFTLPTMPEGLTPVSLGLVQKAKDSDLVVTVNGMAMDYYQGETVDMGAKAIQTIDSIKSQLQTLYPSESEVVCYSRTAITPMIGLNDDLSMFTIPDSTSVGQYCLSKSIAFVSFWDLNRDNPSYFTYVDLNSSSNPHQQKSGDYSKAFVEAILK</sequence>
<gene>
    <name evidence="1" type="ORF">CYY_006796</name>
</gene>
<accession>A0A8J4V5G5</accession>
<organism evidence="1 2">
    <name type="scientific">Polysphondylium violaceum</name>
    <dbReference type="NCBI Taxonomy" id="133409"/>
    <lineage>
        <taxon>Eukaryota</taxon>
        <taxon>Amoebozoa</taxon>
        <taxon>Evosea</taxon>
        <taxon>Eumycetozoa</taxon>
        <taxon>Dictyostelia</taxon>
        <taxon>Dictyosteliales</taxon>
        <taxon>Dictyosteliaceae</taxon>
        <taxon>Polysphondylium</taxon>
    </lineage>
</organism>
<protein>
    <recommendedName>
        <fullName evidence="3">Chitinase</fullName>
    </recommendedName>
</protein>
<dbReference type="InterPro" id="IPR017853">
    <property type="entry name" value="GH"/>
</dbReference>